<dbReference type="Proteomes" id="UP001054837">
    <property type="component" value="Unassembled WGS sequence"/>
</dbReference>
<protein>
    <submittedName>
        <fullName evidence="1">Uncharacterized protein</fullName>
    </submittedName>
</protein>
<feature type="non-terminal residue" evidence="1">
    <location>
        <position position="1"/>
    </location>
</feature>
<gene>
    <name evidence="1" type="ORF">CDAR_521011</name>
</gene>
<evidence type="ECO:0000313" key="1">
    <source>
        <dbReference type="EMBL" id="GIY19424.1"/>
    </source>
</evidence>
<name>A0AAV4REI2_9ARAC</name>
<sequence>PVSSPKPTADEWGVLPTPLQLKSFPPQLLGENFKFERHTLVNSAH</sequence>
<reference evidence="1 2" key="1">
    <citation type="submission" date="2021-06" db="EMBL/GenBank/DDBJ databases">
        <title>Caerostris darwini draft genome.</title>
        <authorList>
            <person name="Kono N."/>
            <person name="Arakawa K."/>
        </authorList>
    </citation>
    <scope>NUCLEOTIDE SEQUENCE [LARGE SCALE GENOMIC DNA]</scope>
</reference>
<evidence type="ECO:0000313" key="2">
    <source>
        <dbReference type="Proteomes" id="UP001054837"/>
    </source>
</evidence>
<keyword evidence="2" id="KW-1185">Reference proteome</keyword>
<accession>A0AAV4REI2</accession>
<comment type="caution">
    <text evidence="1">The sequence shown here is derived from an EMBL/GenBank/DDBJ whole genome shotgun (WGS) entry which is preliminary data.</text>
</comment>
<dbReference type="EMBL" id="BPLQ01006034">
    <property type="protein sequence ID" value="GIY19424.1"/>
    <property type="molecule type" value="Genomic_DNA"/>
</dbReference>
<dbReference type="AlphaFoldDB" id="A0AAV4REI2"/>
<proteinExistence type="predicted"/>
<organism evidence="1 2">
    <name type="scientific">Caerostris darwini</name>
    <dbReference type="NCBI Taxonomy" id="1538125"/>
    <lineage>
        <taxon>Eukaryota</taxon>
        <taxon>Metazoa</taxon>
        <taxon>Ecdysozoa</taxon>
        <taxon>Arthropoda</taxon>
        <taxon>Chelicerata</taxon>
        <taxon>Arachnida</taxon>
        <taxon>Araneae</taxon>
        <taxon>Araneomorphae</taxon>
        <taxon>Entelegynae</taxon>
        <taxon>Araneoidea</taxon>
        <taxon>Araneidae</taxon>
        <taxon>Caerostris</taxon>
    </lineage>
</organism>